<reference evidence="6" key="1">
    <citation type="submission" date="2022-08" db="EMBL/GenBank/DDBJ databases">
        <title>Novel sulphate-reducing endosymbionts in the free-living metamonad Anaeramoeba.</title>
        <authorList>
            <person name="Jerlstrom-Hultqvist J."/>
            <person name="Cepicka I."/>
            <person name="Gallot-Lavallee L."/>
            <person name="Salas-Leiva D."/>
            <person name="Curtis B.A."/>
            <person name="Zahonova K."/>
            <person name="Pipaliya S."/>
            <person name="Dacks J."/>
            <person name="Roger A.J."/>
        </authorList>
    </citation>
    <scope>NUCLEOTIDE SEQUENCE</scope>
    <source>
        <strain evidence="6">Busselton2</strain>
    </source>
</reference>
<dbReference type="SMART" id="SM00173">
    <property type="entry name" value="RAS"/>
    <property type="match status" value="1"/>
</dbReference>
<evidence type="ECO:0000256" key="1">
    <source>
        <dbReference type="ARBA" id="ARBA00010142"/>
    </source>
</evidence>
<evidence type="ECO:0000259" key="5">
    <source>
        <dbReference type="PROSITE" id="PS50097"/>
    </source>
</evidence>
<dbReference type="FunFam" id="3.40.50.300:FF:001179">
    <property type="entry name" value="Rho family GTPase"/>
    <property type="match status" value="1"/>
</dbReference>
<feature type="domain" description="BTB" evidence="5">
    <location>
        <begin position="254"/>
        <end position="342"/>
    </location>
</feature>
<dbReference type="SMART" id="SM00174">
    <property type="entry name" value="RHO"/>
    <property type="match status" value="1"/>
</dbReference>
<proteinExistence type="inferred from homology"/>
<keyword evidence="2" id="KW-0547">Nucleotide-binding</keyword>
<dbReference type="InterPro" id="IPR027417">
    <property type="entry name" value="P-loop_NTPase"/>
</dbReference>
<evidence type="ECO:0000256" key="2">
    <source>
        <dbReference type="ARBA" id="ARBA00022741"/>
    </source>
</evidence>
<dbReference type="SUPFAM" id="SSF52540">
    <property type="entry name" value="P-loop containing nucleoside triphosphate hydrolases"/>
    <property type="match status" value="1"/>
</dbReference>
<evidence type="ECO:0000313" key="6">
    <source>
        <dbReference type="EMBL" id="KAJ3432158.1"/>
    </source>
</evidence>
<dbReference type="GO" id="GO:0003924">
    <property type="term" value="F:GTPase activity"/>
    <property type="evidence" value="ECO:0007669"/>
    <property type="project" value="InterPro"/>
</dbReference>
<name>A0AAV7YQV6_9EUKA</name>
<dbReference type="GO" id="GO:0005525">
    <property type="term" value="F:GTP binding"/>
    <property type="evidence" value="ECO:0007669"/>
    <property type="project" value="UniProtKB-KW"/>
</dbReference>
<dbReference type="PROSITE" id="PS51419">
    <property type="entry name" value="RAB"/>
    <property type="match status" value="1"/>
</dbReference>
<keyword evidence="3" id="KW-0342">GTP-binding</keyword>
<dbReference type="CDD" id="cd00157">
    <property type="entry name" value="Rho"/>
    <property type="match status" value="1"/>
</dbReference>
<dbReference type="Gene3D" id="3.30.710.10">
    <property type="entry name" value="Potassium Channel Kv1.1, Chain A"/>
    <property type="match status" value="2"/>
</dbReference>
<dbReference type="SMART" id="SM00225">
    <property type="entry name" value="BTB"/>
    <property type="match status" value="2"/>
</dbReference>
<dbReference type="EMBL" id="JANTQA010000047">
    <property type="protein sequence ID" value="KAJ3432158.1"/>
    <property type="molecule type" value="Genomic_DNA"/>
</dbReference>
<dbReference type="Proteomes" id="UP001146793">
    <property type="component" value="Unassembled WGS sequence"/>
</dbReference>
<dbReference type="PROSITE" id="PS50097">
    <property type="entry name" value="BTB"/>
    <property type="match status" value="2"/>
</dbReference>
<dbReference type="GO" id="GO:0007264">
    <property type="term" value="P:small GTPase-mediated signal transduction"/>
    <property type="evidence" value="ECO:0007669"/>
    <property type="project" value="InterPro"/>
</dbReference>
<evidence type="ECO:0000313" key="7">
    <source>
        <dbReference type="Proteomes" id="UP001146793"/>
    </source>
</evidence>
<dbReference type="Pfam" id="PF00071">
    <property type="entry name" value="Ras"/>
    <property type="match status" value="1"/>
</dbReference>
<protein>
    <submittedName>
        <fullName evidence="6">Gtp-binding protein rho5</fullName>
    </submittedName>
</protein>
<dbReference type="SUPFAM" id="SSF54695">
    <property type="entry name" value="POZ domain"/>
    <property type="match status" value="2"/>
</dbReference>
<dbReference type="InterPro" id="IPR001806">
    <property type="entry name" value="Small_GTPase"/>
</dbReference>
<evidence type="ECO:0000256" key="3">
    <source>
        <dbReference type="ARBA" id="ARBA00023134"/>
    </source>
</evidence>
<dbReference type="CDD" id="cd18186">
    <property type="entry name" value="BTB_POZ_ZBTB_KLHL-like"/>
    <property type="match status" value="2"/>
</dbReference>
<dbReference type="NCBIfam" id="TIGR00231">
    <property type="entry name" value="small_GTP"/>
    <property type="match status" value="1"/>
</dbReference>
<organism evidence="6 7">
    <name type="scientific">Anaeramoeba flamelloides</name>
    <dbReference type="NCBI Taxonomy" id="1746091"/>
    <lineage>
        <taxon>Eukaryota</taxon>
        <taxon>Metamonada</taxon>
        <taxon>Anaeramoebidae</taxon>
        <taxon>Anaeramoeba</taxon>
    </lineage>
</organism>
<dbReference type="PRINTS" id="PR00449">
    <property type="entry name" value="RASTRNSFRMNG"/>
</dbReference>
<dbReference type="PANTHER" id="PTHR24072">
    <property type="entry name" value="RHO FAMILY GTPASE"/>
    <property type="match status" value="1"/>
</dbReference>
<dbReference type="InterPro" id="IPR005225">
    <property type="entry name" value="Small_GTP-bd"/>
</dbReference>
<dbReference type="InterPro" id="IPR003578">
    <property type="entry name" value="Small_GTPase_Rho"/>
</dbReference>
<sequence length="637" mass="74720">MLNDKETKFPNTSLKLVMVGDGGVGKTCMLISYTTDCFPSEYIPTVYSEHVVKDIKIKDKTVDLQLWDTGGGEDYHRLRPLSYPQTDIFVLCFDPFFKRSFQNIANSWMPELHKHCPNVPVLLVATKHDLRNNSEMLERISERGEKMITTEQGIKCTKKLGIAAYMECSSLTQVGLKEVFTNAVHLAIFKKPQLTKEGSWFQKKFSVTIPVTPDEPPEPYMPRVVSTIQKELGELYLAVDDRGINDLSSKNNFFDVNLQFSSQNSKQTQNSIHCHKFIMATRNKIFFLIFEKYKNGVLDFPEYNLSILKQQNEMITIKIELDFQPFEEILYYFYTGKIHLEMLTKSQNQELLKKIIAYSQLFCIEKLEKITDWILSKINIKNENQTKTNLIEHEIYLYSQIENREILLKELKRCLSDSKFSDIEIVCKGNKTSIANKVILTKRSGYFSQLFQKSSNEKEKVKEKEKKNENENEKENEKENENEKKKVKEKIKKIYLKDFSKKYIDLVLEFLYTDYTRINNVTVLNNLLSLSNYFQIPNLTRLCSVQVAKQFSKQNLIETYKISRKIEDGPLTDYCIWNLGKKYHKIKNSKKFKNFLSLEEQNDIKLNQWPPEEIYIQKKRFKTKFAKTMGLLTEAKY</sequence>
<dbReference type="Pfam" id="PF00651">
    <property type="entry name" value="BTB"/>
    <property type="match status" value="2"/>
</dbReference>
<evidence type="ECO:0000256" key="4">
    <source>
        <dbReference type="SAM" id="MobiDB-lite"/>
    </source>
</evidence>
<comment type="caution">
    <text evidence="6">The sequence shown here is derived from an EMBL/GenBank/DDBJ whole genome shotgun (WGS) entry which is preliminary data.</text>
</comment>
<dbReference type="AlphaFoldDB" id="A0AAV7YQV6"/>
<feature type="domain" description="BTB" evidence="5">
    <location>
        <begin position="421"/>
        <end position="520"/>
    </location>
</feature>
<feature type="region of interest" description="Disordered" evidence="4">
    <location>
        <begin position="458"/>
        <end position="483"/>
    </location>
</feature>
<dbReference type="PROSITE" id="PS51421">
    <property type="entry name" value="RAS"/>
    <property type="match status" value="1"/>
</dbReference>
<accession>A0AAV7YQV6</accession>
<dbReference type="PROSITE" id="PS51420">
    <property type="entry name" value="RHO"/>
    <property type="match status" value="1"/>
</dbReference>
<dbReference type="Gene3D" id="3.40.50.300">
    <property type="entry name" value="P-loop containing nucleotide triphosphate hydrolases"/>
    <property type="match status" value="1"/>
</dbReference>
<dbReference type="InterPro" id="IPR011333">
    <property type="entry name" value="SKP1/BTB/POZ_sf"/>
</dbReference>
<gene>
    <name evidence="6" type="ORF">M0812_21089</name>
</gene>
<dbReference type="SMART" id="SM00175">
    <property type="entry name" value="RAB"/>
    <property type="match status" value="1"/>
</dbReference>
<comment type="similarity">
    <text evidence="1">Belongs to the small GTPase superfamily. Rho family.</text>
</comment>
<dbReference type="InterPro" id="IPR000210">
    <property type="entry name" value="BTB/POZ_dom"/>
</dbReference>